<name>A0A3Q9C979_9ACTN</name>
<evidence type="ECO:0000313" key="1">
    <source>
        <dbReference type="EMBL" id="AZP22803.1"/>
    </source>
</evidence>
<accession>A0A3Q9C979</accession>
<dbReference type="KEGG" id="saqu:EJC51_46265"/>
<dbReference type="RefSeq" id="WP_126276602.1">
    <property type="nucleotide sequence ID" value="NZ_CP034463.1"/>
</dbReference>
<organism evidence="1 2">
    <name type="scientific">Streptomyces aquilus</name>
    <dbReference type="NCBI Taxonomy" id="2548456"/>
    <lineage>
        <taxon>Bacteria</taxon>
        <taxon>Bacillati</taxon>
        <taxon>Actinomycetota</taxon>
        <taxon>Actinomycetes</taxon>
        <taxon>Kitasatosporales</taxon>
        <taxon>Streptomycetaceae</taxon>
        <taxon>Streptomyces</taxon>
    </lineage>
</organism>
<sequence length="174" mass="18395">MTEFTPAHDGLGAADEAPGEPAPEVFLEAFSPLTDADVADASLATAPDALPAHVPVLPLRVVPGGADRAIAWYRARLGSRAYEGWCEKAARTAWGCAPKYPSAIAHWKRSGPKHTTGTPPKGAFVFWNISQFGHVGIADGRGGFYATGVNGRIGHASSVHYYRHYLGWIPGGCA</sequence>
<dbReference type="AlphaFoldDB" id="A0A3Q9C979"/>
<evidence type="ECO:0000313" key="2">
    <source>
        <dbReference type="Proteomes" id="UP000280197"/>
    </source>
</evidence>
<gene>
    <name evidence="1" type="ORF">EJC51_46265</name>
</gene>
<dbReference type="Proteomes" id="UP000280197">
    <property type="component" value="Chromosome"/>
</dbReference>
<evidence type="ECO:0008006" key="3">
    <source>
        <dbReference type="Google" id="ProtNLM"/>
    </source>
</evidence>
<reference evidence="1 2" key="1">
    <citation type="submission" date="2018-12" db="EMBL/GenBank/DDBJ databases">
        <authorList>
            <person name="Li K."/>
        </authorList>
    </citation>
    <scope>NUCLEOTIDE SEQUENCE [LARGE SCALE GENOMIC DNA]</scope>
    <source>
        <strain evidence="2">CR22</strain>
    </source>
</reference>
<keyword evidence="2" id="KW-1185">Reference proteome</keyword>
<protein>
    <recommendedName>
        <fullName evidence="3">CHAP domain-containing protein</fullName>
    </recommendedName>
</protein>
<proteinExistence type="predicted"/>
<dbReference type="EMBL" id="CP034463">
    <property type="protein sequence ID" value="AZP22803.1"/>
    <property type="molecule type" value="Genomic_DNA"/>
</dbReference>